<dbReference type="AlphaFoldDB" id="A0AAX4ALE8"/>
<dbReference type="RefSeq" id="WP_309559573.1">
    <property type="nucleotide sequence ID" value="NZ_CP133787.1"/>
</dbReference>
<evidence type="ECO:0000313" key="2">
    <source>
        <dbReference type="EMBL" id="WMX71965.1"/>
    </source>
</evidence>
<keyword evidence="1" id="KW-0812">Transmembrane</keyword>
<organism evidence="2 3">
    <name type="scientific">Lactococcus lactis subsp. cremoris</name>
    <name type="common">Streptococcus cremoris</name>
    <dbReference type="NCBI Taxonomy" id="1359"/>
    <lineage>
        <taxon>Bacteria</taxon>
        <taxon>Bacillati</taxon>
        <taxon>Bacillota</taxon>
        <taxon>Bacilli</taxon>
        <taxon>Lactobacillales</taxon>
        <taxon>Streptococcaceae</taxon>
        <taxon>Lactococcus</taxon>
    </lineage>
</organism>
<accession>A0AAX4ALE8</accession>
<name>A0AAX4ALE8_LACLC</name>
<keyword evidence="1" id="KW-0472">Membrane</keyword>
<sequence>MEVGQLNKDIERLISMLVSLLFIAGKSVLITKVLTDSLILLTSCSIGCFP</sequence>
<gene>
    <name evidence="2" type="ORF">RF668_11960</name>
</gene>
<reference evidence="2" key="1">
    <citation type="journal article" date="2022" name="Microbiol. Spectr.">
        <title>Optimizing Conditions in the Acid Tolerance Test for Potential Probiotics Using Response Surface Methodology.</title>
        <authorList>
            <person name="Ko H.I."/>
            <person name="Jeong C.H."/>
            <person name="Hong S.W."/>
            <person name="Eun J.B."/>
            <person name="Kim T.W."/>
        </authorList>
    </citation>
    <scope>NUCLEOTIDE SEQUENCE</scope>
    <source>
        <strain evidence="2">KCKM 0438</strain>
    </source>
</reference>
<dbReference type="EMBL" id="CP133787">
    <property type="protein sequence ID" value="WMX71965.1"/>
    <property type="molecule type" value="Genomic_DNA"/>
</dbReference>
<dbReference type="Proteomes" id="UP001254658">
    <property type="component" value="Chromosome"/>
</dbReference>
<proteinExistence type="predicted"/>
<keyword evidence="1" id="KW-1133">Transmembrane helix</keyword>
<protein>
    <submittedName>
        <fullName evidence="2">Uncharacterized protein</fullName>
    </submittedName>
</protein>
<feature type="transmembrane region" description="Helical" evidence="1">
    <location>
        <begin position="12"/>
        <end position="30"/>
    </location>
</feature>
<evidence type="ECO:0000313" key="3">
    <source>
        <dbReference type="Proteomes" id="UP001254658"/>
    </source>
</evidence>
<evidence type="ECO:0000256" key="1">
    <source>
        <dbReference type="SAM" id="Phobius"/>
    </source>
</evidence>
<reference evidence="2" key="2">
    <citation type="submission" date="2023-09" db="EMBL/GenBank/DDBJ databases">
        <authorList>
            <person name="Kim T.W."/>
        </authorList>
    </citation>
    <scope>NUCLEOTIDE SEQUENCE</scope>
    <source>
        <strain evidence="2">KCKM 0438</strain>
    </source>
</reference>